<dbReference type="InterPro" id="IPR012337">
    <property type="entry name" value="RNaseH-like_sf"/>
</dbReference>
<dbReference type="InterPro" id="IPR036397">
    <property type="entry name" value="RNaseH_sf"/>
</dbReference>
<dbReference type="SUPFAM" id="SSF53098">
    <property type="entry name" value="Ribonuclease H-like"/>
    <property type="match status" value="1"/>
</dbReference>
<dbReference type="Gene3D" id="3.30.420.10">
    <property type="entry name" value="Ribonuclease H-like superfamily/Ribonuclease H"/>
    <property type="match status" value="1"/>
</dbReference>
<dbReference type="InterPro" id="IPR019288">
    <property type="entry name" value="3'-5'_exonuclease_PolB-like"/>
</dbReference>
<evidence type="ECO:0000259" key="1">
    <source>
        <dbReference type="Pfam" id="PF10108"/>
    </source>
</evidence>
<dbReference type="Proteomes" id="UP000239872">
    <property type="component" value="Unassembled WGS sequence"/>
</dbReference>
<dbReference type="OrthoDB" id="9773351at2"/>
<protein>
    <submittedName>
        <fullName evidence="2">3'-5' exonuclease</fullName>
    </submittedName>
</protein>
<dbReference type="GO" id="GO:0004527">
    <property type="term" value="F:exonuclease activity"/>
    <property type="evidence" value="ECO:0007669"/>
    <property type="project" value="UniProtKB-KW"/>
</dbReference>
<evidence type="ECO:0000313" key="2">
    <source>
        <dbReference type="EMBL" id="PQJ09847.1"/>
    </source>
</evidence>
<keyword evidence="2" id="KW-0540">Nuclease</keyword>
<keyword evidence="3" id="KW-1185">Reference proteome</keyword>
<sequence length="241" mass="27560">MEQLTGILFIDIETVPIEQNYIHLTESLQKEWIRKTKILKNVSDENPDPAALFSDRAGVFSEFAKVVCIGIGSLYEDGGMWKMRLKALVNDDEKILLNDLCNVITRFSAAHKDFRFCGHNIKEFDIPFLCRRMIINAMSIPNCMQVQGKKPWEVNHIDTMDMWRFGDYKNFTSLSLLAAVLGIPSPKSDLDGSMVGTTYWNEKDLARIGRYCLQDVYTSAKVYLRLAGIHNIDPQPIFVNE</sequence>
<dbReference type="RefSeq" id="WP_105040619.1">
    <property type="nucleotide sequence ID" value="NZ_PPSL01000005.1"/>
</dbReference>
<organism evidence="2 3">
    <name type="scientific">Flavipsychrobacter stenotrophus</name>
    <dbReference type="NCBI Taxonomy" id="2077091"/>
    <lineage>
        <taxon>Bacteria</taxon>
        <taxon>Pseudomonadati</taxon>
        <taxon>Bacteroidota</taxon>
        <taxon>Chitinophagia</taxon>
        <taxon>Chitinophagales</taxon>
        <taxon>Chitinophagaceae</taxon>
        <taxon>Flavipsychrobacter</taxon>
    </lineage>
</organism>
<dbReference type="AlphaFoldDB" id="A0A2S7STC0"/>
<reference evidence="2 3" key="1">
    <citation type="submission" date="2018-01" db="EMBL/GenBank/DDBJ databases">
        <title>A novel member of the phylum Bacteroidetes isolated from glacier ice.</title>
        <authorList>
            <person name="Liu Q."/>
            <person name="Xin Y.-H."/>
        </authorList>
    </citation>
    <scope>NUCLEOTIDE SEQUENCE [LARGE SCALE GENOMIC DNA]</scope>
    <source>
        <strain evidence="2 3">RB1R16</strain>
    </source>
</reference>
<keyword evidence="2" id="KW-0269">Exonuclease</keyword>
<feature type="domain" description="Predicted 3'-5' exonuclease PolB-like" evidence="1">
    <location>
        <begin position="63"/>
        <end position="228"/>
    </location>
</feature>
<name>A0A2S7STC0_9BACT</name>
<dbReference type="GO" id="GO:0003676">
    <property type="term" value="F:nucleic acid binding"/>
    <property type="evidence" value="ECO:0007669"/>
    <property type="project" value="InterPro"/>
</dbReference>
<accession>A0A2S7STC0</accession>
<evidence type="ECO:0000313" key="3">
    <source>
        <dbReference type="Proteomes" id="UP000239872"/>
    </source>
</evidence>
<proteinExistence type="predicted"/>
<gene>
    <name evidence="2" type="ORF">CJD36_018150</name>
</gene>
<keyword evidence="2" id="KW-0378">Hydrolase</keyword>
<comment type="caution">
    <text evidence="2">The sequence shown here is derived from an EMBL/GenBank/DDBJ whole genome shotgun (WGS) entry which is preliminary data.</text>
</comment>
<dbReference type="EMBL" id="PPSL01000005">
    <property type="protein sequence ID" value="PQJ09847.1"/>
    <property type="molecule type" value="Genomic_DNA"/>
</dbReference>
<dbReference type="Pfam" id="PF10108">
    <property type="entry name" value="DNA_pol_B_exo2"/>
    <property type="match status" value="1"/>
</dbReference>